<evidence type="ECO:0000313" key="2">
    <source>
        <dbReference type="EMBL" id="GAA1948943.1"/>
    </source>
</evidence>
<keyword evidence="3" id="KW-1185">Reference proteome</keyword>
<accession>A0ABN2QBC7</accession>
<evidence type="ECO:0000313" key="3">
    <source>
        <dbReference type="Proteomes" id="UP001501116"/>
    </source>
</evidence>
<evidence type="ECO:0000259" key="1">
    <source>
        <dbReference type="Pfam" id="PF14065"/>
    </source>
</evidence>
<comment type="caution">
    <text evidence="2">The sequence shown here is derived from an EMBL/GenBank/DDBJ whole genome shotgun (WGS) entry which is preliminary data.</text>
</comment>
<dbReference type="Proteomes" id="UP001501116">
    <property type="component" value="Unassembled WGS sequence"/>
</dbReference>
<feature type="domain" description="Pvc16 N-terminal" evidence="1">
    <location>
        <begin position="4"/>
        <end position="178"/>
    </location>
</feature>
<organism evidence="2 3">
    <name type="scientific">Amycolatopsis minnesotensis</name>
    <dbReference type="NCBI Taxonomy" id="337894"/>
    <lineage>
        <taxon>Bacteria</taxon>
        <taxon>Bacillati</taxon>
        <taxon>Actinomycetota</taxon>
        <taxon>Actinomycetes</taxon>
        <taxon>Pseudonocardiales</taxon>
        <taxon>Pseudonocardiaceae</taxon>
        <taxon>Amycolatopsis</taxon>
    </lineage>
</organism>
<sequence>MIHEVDDALRALIVDGSWLDSQIEVVFEAPTSDWAARRNAPTVNVFLYDVREDLARRDSGRLEEHDEDGKLVGWRSPPRWYHLSYLVTAWTTRAQDEHRLLSALLARLAGLEALPEQHLRGSVAEAGMAVRMQTARPLGEGRSLSELWSALGGELKPSVDLLITAPMLGELTPVGPLVTDGLVLGTDDERRRLRYPDPAADAVPALGAATPRVRRRRGTIR</sequence>
<dbReference type="Pfam" id="PF14065">
    <property type="entry name" value="Pvc16_N"/>
    <property type="match status" value="1"/>
</dbReference>
<protein>
    <submittedName>
        <fullName evidence="2">DUF4255 domain-containing protein</fullName>
    </submittedName>
</protein>
<name>A0ABN2QBC7_9PSEU</name>
<dbReference type="EMBL" id="BAAANN010000005">
    <property type="protein sequence ID" value="GAA1948943.1"/>
    <property type="molecule type" value="Genomic_DNA"/>
</dbReference>
<gene>
    <name evidence="2" type="ORF">GCM10009754_16820</name>
</gene>
<reference evidence="2 3" key="1">
    <citation type="journal article" date="2019" name="Int. J. Syst. Evol. Microbiol.">
        <title>The Global Catalogue of Microorganisms (GCM) 10K type strain sequencing project: providing services to taxonomists for standard genome sequencing and annotation.</title>
        <authorList>
            <consortium name="The Broad Institute Genomics Platform"/>
            <consortium name="The Broad Institute Genome Sequencing Center for Infectious Disease"/>
            <person name="Wu L."/>
            <person name="Ma J."/>
        </authorList>
    </citation>
    <scope>NUCLEOTIDE SEQUENCE [LARGE SCALE GENOMIC DNA]</scope>
    <source>
        <strain evidence="2 3">JCM 14545</strain>
    </source>
</reference>
<proteinExistence type="predicted"/>
<dbReference type="RefSeq" id="WP_344415300.1">
    <property type="nucleotide sequence ID" value="NZ_BAAANN010000005.1"/>
</dbReference>
<dbReference type="InterPro" id="IPR025351">
    <property type="entry name" value="Pvc16_N"/>
</dbReference>